<keyword evidence="1" id="KW-0677">Repeat</keyword>
<evidence type="ECO:0000259" key="5">
    <source>
        <dbReference type="PROSITE" id="PS50225"/>
    </source>
</evidence>
<protein>
    <submittedName>
        <fullName evidence="6">Ankyrin-3</fullName>
    </submittedName>
</protein>
<dbReference type="PANTHER" id="PTHR24198:SF165">
    <property type="entry name" value="ANKYRIN REPEAT-CONTAINING PROTEIN-RELATED"/>
    <property type="match status" value="1"/>
</dbReference>
<dbReference type="Proteomes" id="UP000762676">
    <property type="component" value="Unassembled WGS sequence"/>
</dbReference>
<dbReference type="PROSITE" id="PS50297">
    <property type="entry name" value="ANK_REP_REGION"/>
    <property type="match status" value="4"/>
</dbReference>
<feature type="repeat" description="ANK" evidence="3">
    <location>
        <begin position="6"/>
        <end position="38"/>
    </location>
</feature>
<keyword evidence="7" id="KW-1185">Reference proteome</keyword>
<feature type="repeat" description="ANK" evidence="3">
    <location>
        <begin position="76"/>
        <end position="108"/>
    </location>
</feature>
<name>A0AAV4EXG0_9GAST</name>
<dbReference type="SUPFAM" id="SSF48403">
    <property type="entry name" value="Ankyrin repeat"/>
    <property type="match status" value="2"/>
</dbReference>
<dbReference type="AlphaFoldDB" id="A0AAV4EXG0"/>
<accession>A0AAV4EXG0</accession>
<feature type="region of interest" description="Disordered" evidence="4">
    <location>
        <begin position="338"/>
        <end position="363"/>
    </location>
</feature>
<dbReference type="InterPro" id="IPR036770">
    <property type="entry name" value="Ankyrin_rpt-contain_sf"/>
</dbReference>
<evidence type="ECO:0000256" key="1">
    <source>
        <dbReference type="ARBA" id="ARBA00022737"/>
    </source>
</evidence>
<feature type="repeat" description="ANK" evidence="3">
    <location>
        <begin position="220"/>
        <end position="252"/>
    </location>
</feature>
<dbReference type="Pfam" id="PF13637">
    <property type="entry name" value="Ank_4"/>
    <property type="match status" value="1"/>
</dbReference>
<sequence length="718" mass="77601">MEPIKPDANELHRALVDKNLENVRTLVQAGADVNEVHRQETAFTRAAEEVISQTDDLCVEAILNSPNFDPNACNQFDQTPLHVASKVGRADWVAKLVEKGSRLDVADVGGLSPLVSCATSDSDACASILIQHGASLNQRTKNGMTPLHCACAKGATRVARLLLAHGSDVNAACNKGVTPLMYAVSFYYHYTFGNKKCTDLLNLCEALVSAGCDLNAFDNNGKTALHREVESNNLYGVYFLVQHGCDINVRNLVGLTPYQSATLPESTKYELARFLLFHGATVEPDAKKERYLEHQRTCPIHRVMKGISKYKLNDQAVICRSLLLQSLSESVFPRNFSYRDDVPSPQRSAAAGTTTQGSTDEAASSPFNFQRLCEVEQTVSLWARQASGEPCSLQHQSKLRIRAALGGVNVIAKIQQLPVGASMKRYLNLGVPLEKSSIYKEVRLQAAVLSNDIAEVRESIQSGANIHAILDGESALSLALRSGTDSVISELFKQISTASKASQSPHSVALSHTSSPSSIRELSAEGLANTHFSTLGETVLHLVAKAGRKKSVPEALKIRKMDLNARNFAGRTALEESVCHGHFSTAECLLELGALMPPSDVTSDAPSLLHLAAASGAKRLVEMLLERGADVNSLDKFGFTPLRLALGGGRDYLERNIPLPGLYRSELEQALDSVQMTVRVSGPLLAQAASSDTAEVQGLLLQQAPSEDDDTNREHAGQ</sequence>
<feature type="repeat" description="ANK" evidence="3">
    <location>
        <begin position="604"/>
        <end position="636"/>
    </location>
</feature>
<keyword evidence="2 3" id="KW-0040">ANK repeat</keyword>
<dbReference type="Pfam" id="PF07525">
    <property type="entry name" value="SOCS_box"/>
    <property type="match status" value="1"/>
</dbReference>
<dbReference type="SMART" id="SM00969">
    <property type="entry name" value="SOCS_box"/>
    <property type="match status" value="1"/>
</dbReference>
<evidence type="ECO:0000256" key="2">
    <source>
        <dbReference type="ARBA" id="ARBA00023043"/>
    </source>
</evidence>
<gene>
    <name evidence="6" type="ORF">ElyMa_005538500</name>
</gene>
<dbReference type="CDD" id="cd03716">
    <property type="entry name" value="SOCS_ASB_like"/>
    <property type="match status" value="1"/>
</dbReference>
<proteinExistence type="predicted"/>
<dbReference type="InterPro" id="IPR001496">
    <property type="entry name" value="SOCS_box"/>
</dbReference>
<dbReference type="PRINTS" id="PR01415">
    <property type="entry name" value="ANKYRIN"/>
</dbReference>
<comment type="caution">
    <text evidence="6">The sequence shown here is derived from an EMBL/GenBank/DDBJ whole genome shotgun (WGS) entry which is preliminary data.</text>
</comment>
<dbReference type="PANTHER" id="PTHR24198">
    <property type="entry name" value="ANKYRIN REPEAT AND PROTEIN KINASE DOMAIN-CONTAINING PROTEIN"/>
    <property type="match status" value="1"/>
</dbReference>
<evidence type="ECO:0000256" key="4">
    <source>
        <dbReference type="SAM" id="MobiDB-lite"/>
    </source>
</evidence>
<dbReference type="InterPro" id="IPR002110">
    <property type="entry name" value="Ankyrin_rpt"/>
</dbReference>
<feature type="compositionally biased region" description="Low complexity" evidence="4">
    <location>
        <begin position="348"/>
        <end position="359"/>
    </location>
</feature>
<dbReference type="PROSITE" id="PS50225">
    <property type="entry name" value="SOCS"/>
    <property type="match status" value="1"/>
</dbReference>
<dbReference type="Gene3D" id="1.25.40.20">
    <property type="entry name" value="Ankyrin repeat-containing domain"/>
    <property type="match status" value="4"/>
</dbReference>
<organism evidence="6 7">
    <name type="scientific">Elysia marginata</name>
    <dbReference type="NCBI Taxonomy" id="1093978"/>
    <lineage>
        <taxon>Eukaryota</taxon>
        <taxon>Metazoa</taxon>
        <taxon>Spiralia</taxon>
        <taxon>Lophotrochozoa</taxon>
        <taxon>Mollusca</taxon>
        <taxon>Gastropoda</taxon>
        <taxon>Heterobranchia</taxon>
        <taxon>Euthyneura</taxon>
        <taxon>Panpulmonata</taxon>
        <taxon>Sacoglossa</taxon>
        <taxon>Placobranchoidea</taxon>
        <taxon>Plakobranchidae</taxon>
        <taxon>Elysia</taxon>
    </lineage>
</organism>
<dbReference type="EMBL" id="BMAT01011049">
    <property type="protein sequence ID" value="GFR65712.1"/>
    <property type="molecule type" value="Genomic_DNA"/>
</dbReference>
<feature type="repeat" description="ANK" evidence="3">
    <location>
        <begin position="142"/>
        <end position="174"/>
    </location>
</feature>
<dbReference type="SMART" id="SM00248">
    <property type="entry name" value="ANK"/>
    <property type="match status" value="12"/>
</dbReference>
<dbReference type="Pfam" id="PF12796">
    <property type="entry name" value="Ank_2"/>
    <property type="match status" value="2"/>
</dbReference>
<evidence type="ECO:0000313" key="6">
    <source>
        <dbReference type="EMBL" id="GFR65712.1"/>
    </source>
</evidence>
<evidence type="ECO:0000256" key="3">
    <source>
        <dbReference type="PROSITE-ProRule" id="PRU00023"/>
    </source>
</evidence>
<feature type="domain" description="SOCS box" evidence="5">
    <location>
        <begin position="392"/>
        <end position="427"/>
    </location>
</feature>
<dbReference type="PROSITE" id="PS50088">
    <property type="entry name" value="ANK_REPEAT"/>
    <property type="match status" value="5"/>
</dbReference>
<reference evidence="6 7" key="1">
    <citation type="journal article" date="2021" name="Elife">
        <title>Chloroplast acquisition without the gene transfer in kleptoplastic sea slugs, Plakobranchus ocellatus.</title>
        <authorList>
            <person name="Maeda T."/>
            <person name="Takahashi S."/>
            <person name="Yoshida T."/>
            <person name="Shimamura S."/>
            <person name="Takaki Y."/>
            <person name="Nagai Y."/>
            <person name="Toyoda A."/>
            <person name="Suzuki Y."/>
            <person name="Arimoto A."/>
            <person name="Ishii H."/>
            <person name="Satoh N."/>
            <person name="Nishiyama T."/>
            <person name="Hasebe M."/>
            <person name="Maruyama T."/>
            <person name="Minagawa J."/>
            <person name="Obokata J."/>
            <person name="Shigenobu S."/>
        </authorList>
    </citation>
    <scope>NUCLEOTIDE SEQUENCE [LARGE SCALE GENOMIC DNA]</scope>
</reference>
<evidence type="ECO:0000313" key="7">
    <source>
        <dbReference type="Proteomes" id="UP000762676"/>
    </source>
</evidence>